<dbReference type="EMBL" id="JACHJW010000001">
    <property type="protein sequence ID" value="MBB4958910.1"/>
    <property type="molecule type" value="Genomic_DNA"/>
</dbReference>
<proteinExistence type="predicted"/>
<organism evidence="1 2">
    <name type="scientific">Micromonospora polyrhachis</name>
    <dbReference type="NCBI Taxonomy" id="1282883"/>
    <lineage>
        <taxon>Bacteria</taxon>
        <taxon>Bacillati</taxon>
        <taxon>Actinomycetota</taxon>
        <taxon>Actinomycetes</taxon>
        <taxon>Micromonosporales</taxon>
        <taxon>Micromonosporaceae</taxon>
        <taxon>Micromonospora</taxon>
    </lineage>
</organism>
<name>A0A7W7WPG6_9ACTN</name>
<sequence>MSDDDSELYALARQASLLHDTRREPWTLHAVCPQCEPDGCMLDEWSRELLHLPPRWSLRATNHQRLVRPAWSCGTCGQPWPCSPARVELGEAYVDDPVGLLVHLCRLLILAAGETTVPAEELRERFIAWSTMVRD</sequence>
<gene>
    <name evidence="1" type="ORF">FHR38_002643</name>
</gene>
<keyword evidence="2" id="KW-1185">Reference proteome</keyword>
<accession>A0A7W7WPG6</accession>
<evidence type="ECO:0000313" key="1">
    <source>
        <dbReference type="EMBL" id="MBB4958910.1"/>
    </source>
</evidence>
<dbReference type="RefSeq" id="WP_246446494.1">
    <property type="nucleotide sequence ID" value="NZ_JACHJW010000001.1"/>
</dbReference>
<reference evidence="1 2" key="1">
    <citation type="submission" date="2020-08" db="EMBL/GenBank/DDBJ databases">
        <title>Sequencing the genomes of 1000 actinobacteria strains.</title>
        <authorList>
            <person name="Klenk H.-P."/>
        </authorList>
    </citation>
    <scope>NUCLEOTIDE SEQUENCE [LARGE SCALE GENOMIC DNA]</scope>
    <source>
        <strain evidence="1 2">DSM 45886</strain>
    </source>
</reference>
<evidence type="ECO:0000313" key="2">
    <source>
        <dbReference type="Proteomes" id="UP000578819"/>
    </source>
</evidence>
<protein>
    <submittedName>
        <fullName evidence="1">Uncharacterized protein</fullName>
    </submittedName>
</protein>
<comment type="caution">
    <text evidence="1">The sequence shown here is derived from an EMBL/GenBank/DDBJ whole genome shotgun (WGS) entry which is preliminary data.</text>
</comment>
<dbReference type="AlphaFoldDB" id="A0A7W7WPG6"/>
<dbReference type="Proteomes" id="UP000578819">
    <property type="component" value="Unassembled WGS sequence"/>
</dbReference>